<reference evidence="2" key="1">
    <citation type="journal article" date="2015" name="ISME J.">
        <title>Draft Genome Sequence of Streptomyces incarnatus NRRL8089, which Produces the Nucleoside Antibiotic Sinefungin.</title>
        <authorList>
            <person name="Oshima K."/>
            <person name="Hattori M."/>
            <person name="Shimizu H."/>
            <person name="Fukuda K."/>
            <person name="Nemoto M."/>
            <person name="Inagaki K."/>
            <person name="Tamura T."/>
        </authorList>
    </citation>
    <scope>NUCLEOTIDE SEQUENCE</scope>
    <source>
        <strain evidence="2">FACHB-1277</strain>
    </source>
</reference>
<keyword evidence="1" id="KW-1133">Transmembrane helix</keyword>
<reference evidence="2" key="2">
    <citation type="submission" date="2020-08" db="EMBL/GenBank/DDBJ databases">
        <authorList>
            <person name="Chen M."/>
            <person name="Teng W."/>
            <person name="Zhao L."/>
            <person name="Hu C."/>
            <person name="Zhou Y."/>
            <person name="Han B."/>
            <person name="Song L."/>
            <person name="Shu W."/>
        </authorList>
    </citation>
    <scope>NUCLEOTIDE SEQUENCE</scope>
    <source>
        <strain evidence="2">FACHB-1277</strain>
    </source>
</reference>
<accession>A0A926ZA03</accession>
<dbReference type="RefSeq" id="WP_190352826.1">
    <property type="nucleotide sequence ID" value="NZ_JACJPY010000100.1"/>
</dbReference>
<dbReference type="EMBL" id="JACJPY010000100">
    <property type="protein sequence ID" value="MBD2152374.1"/>
    <property type="molecule type" value="Genomic_DNA"/>
</dbReference>
<evidence type="ECO:0000313" key="3">
    <source>
        <dbReference type="Proteomes" id="UP000631421"/>
    </source>
</evidence>
<proteinExistence type="predicted"/>
<keyword evidence="1" id="KW-0472">Membrane</keyword>
<keyword evidence="3" id="KW-1185">Reference proteome</keyword>
<sequence length="96" mass="11032">MAFPIFSRPYLPKLGSMRSPSRFLLEMLCDRSVIVTGWFRRSQYPTIDLSTMQPIIEDRPKQRASLTSHHQFWNNIASSLLVLIGLAILLLTSKII</sequence>
<feature type="transmembrane region" description="Helical" evidence="1">
    <location>
        <begin position="72"/>
        <end position="91"/>
    </location>
</feature>
<dbReference type="Proteomes" id="UP000631421">
    <property type="component" value="Unassembled WGS sequence"/>
</dbReference>
<gene>
    <name evidence="2" type="ORF">H6F44_19965</name>
</gene>
<evidence type="ECO:0000313" key="2">
    <source>
        <dbReference type="EMBL" id="MBD2152374.1"/>
    </source>
</evidence>
<organism evidence="2 3">
    <name type="scientific">Pseudanabaena cinerea FACHB-1277</name>
    <dbReference type="NCBI Taxonomy" id="2949581"/>
    <lineage>
        <taxon>Bacteria</taxon>
        <taxon>Bacillati</taxon>
        <taxon>Cyanobacteriota</taxon>
        <taxon>Cyanophyceae</taxon>
        <taxon>Pseudanabaenales</taxon>
        <taxon>Pseudanabaenaceae</taxon>
        <taxon>Pseudanabaena</taxon>
        <taxon>Pseudanabaena cinerea</taxon>
    </lineage>
</organism>
<comment type="caution">
    <text evidence="2">The sequence shown here is derived from an EMBL/GenBank/DDBJ whole genome shotgun (WGS) entry which is preliminary data.</text>
</comment>
<keyword evidence="1" id="KW-0812">Transmembrane</keyword>
<evidence type="ECO:0000256" key="1">
    <source>
        <dbReference type="SAM" id="Phobius"/>
    </source>
</evidence>
<name>A0A926ZA03_9CYAN</name>
<dbReference type="AlphaFoldDB" id="A0A926ZA03"/>
<protein>
    <submittedName>
        <fullName evidence="2">Uncharacterized protein</fullName>
    </submittedName>
</protein>